<gene>
    <name evidence="2" type="ORF">GCM10008024_16930</name>
    <name evidence="3" type="ORF">SAMN05444006_107156</name>
</gene>
<proteinExistence type="predicted"/>
<dbReference type="RefSeq" id="WP_143037502.1">
    <property type="nucleotide sequence ID" value="NZ_BNAB01000006.1"/>
</dbReference>
<feature type="chain" id="PRO_5042967350" evidence="1">
    <location>
        <begin position="27"/>
        <end position="183"/>
    </location>
</feature>
<accession>A0AAN4ZZ89</accession>
<keyword evidence="1" id="KW-0732">Signal</keyword>
<dbReference type="EMBL" id="BNAB01000006">
    <property type="protein sequence ID" value="GHE01442.1"/>
    <property type="molecule type" value="Genomic_DNA"/>
</dbReference>
<dbReference type="EMBL" id="FNOB01000007">
    <property type="protein sequence ID" value="SDW86830.1"/>
    <property type="molecule type" value="Genomic_DNA"/>
</dbReference>
<evidence type="ECO:0000313" key="3">
    <source>
        <dbReference type="EMBL" id="SDW86830.1"/>
    </source>
</evidence>
<reference evidence="2" key="1">
    <citation type="journal article" date="2014" name="Int. J. Syst. Evol. Microbiol.">
        <title>Complete genome sequence of Corynebacterium casei LMG S-19264T (=DSM 44701T), isolated from a smear-ripened cheese.</title>
        <authorList>
            <consortium name="US DOE Joint Genome Institute (JGI-PGF)"/>
            <person name="Walter F."/>
            <person name="Albersmeier A."/>
            <person name="Kalinowski J."/>
            <person name="Ruckert C."/>
        </authorList>
    </citation>
    <scope>NUCLEOTIDE SEQUENCE</scope>
    <source>
        <strain evidence="2">CGMCC 1.10859</strain>
    </source>
</reference>
<dbReference type="Proteomes" id="UP000199541">
    <property type="component" value="Unassembled WGS sequence"/>
</dbReference>
<feature type="signal peptide" evidence="1">
    <location>
        <begin position="1"/>
        <end position="26"/>
    </location>
</feature>
<dbReference type="AlphaFoldDB" id="A0AAN4ZZ89"/>
<evidence type="ECO:0000313" key="2">
    <source>
        <dbReference type="EMBL" id="GHE01442.1"/>
    </source>
</evidence>
<comment type="caution">
    <text evidence="2">The sequence shown here is derived from an EMBL/GenBank/DDBJ whole genome shotgun (WGS) entry which is preliminary data.</text>
</comment>
<organism evidence="2 5">
    <name type="scientific">Allgaiera indica</name>
    <dbReference type="NCBI Taxonomy" id="765699"/>
    <lineage>
        <taxon>Bacteria</taxon>
        <taxon>Pseudomonadati</taxon>
        <taxon>Pseudomonadota</taxon>
        <taxon>Alphaproteobacteria</taxon>
        <taxon>Rhodobacterales</taxon>
        <taxon>Paracoccaceae</taxon>
        <taxon>Allgaiera</taxon>
    </lineage>
</organism>
<sequence length="183" mass="19448">MKRMTSYLLTALVGLSPLVLAQGAQAAMPGATWDSAKSCYNQGDFSCAYESALTLYLEGKIKPATGEKTSPSMAFLQAAFVEAAARAQPKDLTQLVHPILKKLNGPDARPPFVYGFAVLADADMCKGRGNTGCEAGFQNLYCHVEAKLPKPEWPALDGVKPLSAEGKAYFTKVMATAPVCPKG</sequence>
<evidence type="ECO:0000313" key="5">
    <source>
        <dbReference type="Proteomes" id="UP000634647"/>
    </source>
</evidence>
<protein>
    <submittedName>
        <fullName evidence="2">Uncharacterized protein</fullName>
    </submittedName>
</protein>
<reference evidence="3 4" key="2">
    <citation type="submission" date="2016-10" db="EMBL/GenBank/DDBJ databases">
        <authorList>
            <person name="Varghese N."/>
            <person name="Submissions S."/>
        </authorList>
    </citation>
    <scope>NUCLEOTIDE SEQUENCE [LARGE SCALE GENOMIC DNA]</scope>
    <source>
        <strain evidence="3 4">DSM 24802</strain>
    </source>
</reference>
<reference evidence="2" key="3">
    <citation type="submission" date="2023-06" db="EMBL/GenBank/DDBJ databases">
        <authorList>
            <person name="Sun Q."/>
            <person name="Zhou Y."/>
        </authorList>
    </citation>
    <scope>NUCLEOTIDE SEQUENCE</scope>
    <source>
        <strain evidence="2">CGMCC 1.10859</strain>
    </source>
</reference>
<keyword evidence="4" id="KW-1185">Reference proteome</keyword>
<evidence type="ECO:0000313" key="4">
    <source>
        <dbReference type="Proteomes" id="UP000199541"/>
    </source>
</evidence>
<dbReference type="Proteomes" id="UP000634647">
    <property type="component" value="Unassembled WGS sequence"/>
</dbReference>
<evidence type="ECO:0000256" key="1">
    <source>
        <dbReference type="SAM" id="SignalP"/>
    </source>
</evidence>
<name>A0AAN4ZZ89_9RHOB</name>